<gene>
    <name evidence="1" type="ORF">CLAIAILK_00031</name>
</gene>
<evidence type="ECO:0000313" key="1">
    <source>
        <dbReference type="EMBL" id="QNO46970.1"/>
    </source>
</evidence>
<dbReference type="EMBL" id="MT631236">
    <property type="protein sequence ID" value="QNO46970.1"/>
    <property type="molecule type" value="Genomic_DNA"/>
</dbReference>
<dbReference type="AlphaFoldDB" id="A0A7G9YG36"/>
<proteinExistence type="predicted"/>
<accession>A0A7G9YG36</accession>
<sequence>MFPARVLAKNNIYQSFHVGDEITNDPTGFIYKLL</sequence>
<reference evidence="1" key="1">
    <citation type="submission" date="2020-06" db="EMBL/GenBank/DDBJ databases">
        <title>Unique genomic features of the anaerobic methanotrophic archaea.</title>
        <authorList>
            <person name="Chadwick G.L."/>
            <person name="Skennerton C.T."/>
            <person name="Laso-Perez R."/>
            <person name="Leu A.O."/>
            <person name="Speth D.R."/>
            <person name="Yu H."/>
            <person name="Morgan-Lang C."/>
            <person name="Hatzenpichler R."/>
            <person name="Goudeau D."/>
            <person name="Malmstrom R."/>
            <person name="Brazelton W.J."/>
            <person name="Woyke T."/>
            <person name="Hallam S.J."/>
            <person name="Tyson G.W."/>
            <person name="Wegener G."/>
            <person name="Boetius A."/>
            <person name="Orphan V."/>
        </authorList>
    </citation>
    <scope>NUCLEOTIDE SEQUENCE</scope>
</reference>
<protein>
    <submittedName>
        <fullName evidence="1">Uncharacterized protein</fullName>
    </submittedName>
</protein>
<name>A0A7G9YG36_9EURY</name>
<organism evidence="1">
    <name type="scientific">Candidatus Methanogaster sp. ANME-2c ERB4</name>
    <dbReference type="NCBI Taxonomy" id="2759911"/>
    <lineage>
        <taxon>Archaea</taxon>
        <taxon>Methanobacteriati</taxon>
        <taxon>Methanobacteriota</taxon>
        <taxon>Stenosarchaea group</taxon>
        <taxon>Methanomicrobia</taxon>
        <taxon>Methanosarcinales</taxon>
        <taxon>ANME-2 cluster</taxon>
        <taxon>Candidatus Methanogasteraceae</taxon>
        <taxon>Candidatus Methanogaster</taxon>
    </lineage>
</organism>